<evidence type="ECO:0000313" key="12">
    <source>
        <dbReference type="Proteomes" id="UP000008694"/>
    </source>
</evidence>
<dbReference type="CDD" id="cd23128">
    <property type="entry name" value="RING-HC_MIP1-like"/>
    <property type="match status" value="1"/>
</dbReference>
<evidence type="ECO:0000256" key="6">
    <source>
        <dbReference type="SAM" id="Coils"/>
    </source>
</evidence>
<keyword evidence="5" id="KW-0479">Metal-binding</keyword>
<dbReference type="InterPro" id="IPR004182">
    <property type="entry name" value="GRAM"/>
</dbReference>
<feature type="region of interest" description="Disordered" evidence="7">
    <location>
        <begin position="432"/>
        <end position="475"/>
    </location>
</feature>
<dbReference type="Pfam" id="PF13920">
    <property type="entry name" value="zf-C3HC4_3"/>
    <property type="match status" value="1"/>
</dbReference>
<evidence type="ECO:0000256" key="2">
    <source>
        <dbReference type="ARBA" id="ARBA00022692"/>
    </source>
</evidence>
<feature type="region of interest" description="Disordered" evidence="7">
    <location>
        <begin position="224"/>
        <end position="293"/>
    </location>
</feature>
<evidence type="ECO:0000313" key="11">
    <source>
        <dbReference type="EMBL" id="EFH65715.1"/>
    </source>
</evidence>
<evidence type="ECO:0000259" key="8">
    <source>
        <dbReference type="PROSITE" id="PS50004"/>
    </source>
</evidence>
<sequence>MSMVQKQEEMNGCGLNVDKVEAFTVSPQEKGRKNKRKLADPSQPNAASLTEFPPYELPSLKPQNHLSGNGLIGEVSNQLQVEDSESVEWDDPFACQLEELLSSNLLTLFLNAMKELIDCGYTDDEVLKAISGCRLYCGGNNLMSNIVNNTLSVLKVGNEGAGSRDYVFEDLQQLVSYTLVEMVSLVKEVRPSLSTVEAMWRLLMCDLNVLQAFEVEGDGLVSSSKSFDSESLGAESNPPNSSDPDNPKPPQSNPQGNRNEPLKFGNFPNSPNSKKTQSSGTTPGKEVCSGSTVSCQGMRSTSFTLVSDEKMVSCRKGRTKKEIAMLRQKSCVEKIRTYSKGSGYKAAKFASVGSFLLEKRVKSSSEFVAKNSSPKITAEIGVKLSLAEDSGCFVRKNSKLDSPVVMVDAKGYITALPARSVKSASKKKSGSESVTLIPSASEKKSDSLVPSASEKKSDSSVPSASEKKSGSKSEEKASLSAKLAPDYYAGIPYDAALGIYVPRDKKDELILKLVPRVNDLQNEMQVWTDWANQKVKEATGRLLKDQPELKALRKEREEAEQYKKEKQLLEENTRKRLSEMDFALKNATSQLEKAHNTARRLELEQSLLKKEMEAAKIKAVESAESCREAKERGQRSLKDTHSWEGQKILLQEELKGQRDKAAVLQKEVTKAKNRQNQIEAALKQERTAKGKLSAQASLIKKETKELEALGKVEEERIKGKAETDVKYYIDNIKRLEREISELKLKSDYSRIIALKKGSSESKATKRENVGMTKVKRERECVMCLSEEMSVIFLPCAHQVLCIKCNQLHEKEGMMDCPSCRGTIQRRIQARFLIVVEMKLQVRVVEARNLPAMDLNGFSDPYVRLQLGKQRSRTKVVKKNLNPKWAEDFSFGVDDLNDELVVSVLDEDKYFNDDFVGQVRVSVSLVFDAENQSLGTVWYPLNPKKKGSKKDCGEILLKICFSQKNSVLDLTSTGDQASASRSPDLRLESPIDPSTCASPSRSDDASSIPQTTFAGRFTQIFQKNAITATPTPSTSRSIDASEPSETSRPVFSLELSEDESSSASFEELLKVMESKDQGSEPPSNLPGGVVVDQLFMISPSDLNILLFASDSSLYASFTELQGTTEVQIGPWKGENDGESVKRVVSYLKAPTKLIKAVKGTEEQTYLKADGEVYAVLASVATPDVPFGSTFKVEVLYCISPGPELPSGEQCSRLVVSWRLNFLQSTMMKGMIENGARQGLKDNFEQYANLLAQSVKPVDSKDIGVNKEQALSSLQAEPQSDWKLAVQYFANFTVFSTFLIGIYVFVHIVFAIPSAIQGLEFNGLDLPDSIGEFVVSGVLVLQCERVLQLISRFMQARKQKGSDHGIKAHGDGWLLTVALIEGVDLAAVDPSGHCDPYIVFTSNGKTRTSSIKFQKSNPQWNEIFEFDAMADPPSVLNVEVFDFDGPFDEAVSLGNAEINFVRSNISDLADVWVPLQGKLAQACQSKLHLRIFLDHTGGGDVVRDYLNKMEKEVGKKCCYAFLSAESKFQINVRSPQTNSAFQKLFGLPQEEFLINDFTCHLKRKMPLQGRLFLSARIVGFYASLFGNKTKFFFLWEDIEDIQVLPPTLASMGSPIIVMTLRPNRGMDARIGAKTHDEEGRLKFHFHSFVSFNVAQKTIMALWKAKSLTPEQKVQAVEEESEQKLQSEESGLFLGVDDVRFSEVFSLTLPVPVSFFMELFGGGEMDRKAMERAGCQSYSCSPWESEKADVYERQTYYRDKRISRYRGEVTSTQQKSLVPEKNGWLVEEVMTLHGVPLGDYFNLHLRYQMEESASKPKTTYVRVYFGIEWLKSTRHQKRVTKNILVNLQDRLKMTFGFLEKEYSSRQQQQQQQQVT</sequence>
<evidence type="ECO:0000256" key="1">
    <source>
        <dbReference type="ARBA" id="ARBA00004167"/>
    </source>
</evidence>
<keyword evidence="3" id="KW-1133">Transmembrane helix</keyword>
<feature type="coiled-coil region" evidence="6">
    <location>
        <begin position="647"/>
        <end position="681"/>
    </location>
</feature>
<dbReference type="PROSITE" id="PS51778">
    <property type="entry name" value="VAST"/>
    <property type="match status" value="2"/>
</dbReference>
<protein>
    <submittedName>
        <fullName evidence="11">C2 domain-containing protein</fullName>
    </submittedName>
</protein>
<dbReference type="PRINTS" id="PR00360">
    <property type="entry name" value="C2DOMAIN"/>
</dbReference>
<feature type="compositionally biased region" description="Basic and acidic residues" evidence="7">
    <location>
        <begin position="465"/>
        <end position="475"/>
    </location>
</feature>
<feature type="compositionally biased region" description="Polar residues" evidence="7">
    <location>
        <begin position="267"/>
        <end position="282"/>
    </location>
</feature>
<organism evidence="12">
    <name type="scientific">Arabidopsis lyrata subsp. lyrata</name>
    <name type="common">Lyre-leaved rock-cress</name>
    <dbReference type="NCBI Taxonomy" id="81972"/>
    <lineage>
        <taxon>Eukaryota</taxon>
        <taxon>Viridiplantae</taxon>
        <taxon>Streptophyta</taxon>
        <taxon>Embryophyta</taxon>
        <taxon>Tracheophyta</taxon>
        <taxon>Spermatophyta</taxon>
        <taxon>Magnoliopsida</taxon>
        <taxon>eudicotyledons</taxon>
        <taxon>Gunneridae</taxon>
        <taxon>Pentapetalae</taxon>
        <taxon>rosids</taxon>
        <taxon>malvids</taxon>
        <taxon>Brassicales</taxon>
        <taxon>Brassicaceae</taxon>
        <taxon>Camelineae</taxon>
        <taxon>Arabidopsis</taxon>
    </lineage>
</organism>
<dbReference type="InterPro" id="IPR046527">
    <property type="entry name" value="PIR2-like_helical"/>
</dbReference>
<dbReference type="CDD" id="cd00030">
    <property type="entry name" value="C2"/>
    <property type="match status" value="2"/>
</dbReference>
<dbReference type="PROSITE" id="PS50089">
    <property type="entry name" value="ZF_RING_2"/>
    <property type="match status" value="1"/>
</dbReference>
<dbReference type="CDD" id="cd13219">
    <property type="entry name" value="PH-GRAM_C2-GRAM"/>
    <property type="match status" value="1"/>
</dbReference>
<dbReference type="Gene3D" id="3.30.40.10">
    <property type="entry name" value="Zinc/RING finger domain, C3HC4 (zinc finger)"/>
    <property type="match status" value="1"/>
</dbReference>
<keyword evidence="4" id="KW-0472">Membrane</keyword>
<dbReference type="Pfam" id="PF00168">
    <property type="entry name" value="C2"/>
    <property type="match status" value="2"/>
</dbReference>
<dbReference type="PANTHER" id="PTHR46296">
    <property type="entry name" value="BNAA05G37250D PROTEIN"/>
    <property type="match status" value="1"/>
</dbReference>
<evidence type="ECO:0000256" key="5">
    <source>
        <dbReference type="PROSITE-ProRule" id="PRU00175"/>
    </source>
</evidence>
<evidence type="ECO:0000259" key="9">
    <source>
        <dbReference type="PROSITE" id="PS50089"/>
    </source>
</evidence>
<dbReference type="InterPro" id="IPR000008">
    <property type="entry name" value="C2_dom"/>
</dbReference>
<keyword evidence="5" id="KW-0862">Zinc</keyword>
<dbReference type="Pfam" id="PF20235">
    <property type="entry name" value="PIR2-like_helical"/>
    <property type="match status" value="1"/>
</dbReference>
<gene>
    <name evidence="11" type="ORF">ARALYDRAFT_887492</name>
</gene>
<feature type="compositionally biased region" description="Polar residues" evidence="7">
    <location>
        <begin position="1027"/>
        <end position="1048"/>
    </location>
</feature>
<keyword evidence="5" id="KW-0863">Zinc-finger</keyword>
<dbReference type="InterPro" id="IPR031968">
    <property type="entry name" value="VASt"/>
</dbReference>
<proteinExistence type="predicted"/>
<evidence type="ECO:0000256" key="7">
    <source>
        <dbReference type="SAM" id="MobiDB-lite"/>
    </source>
</evidence>
<keyword evidence="12" id="KW-1185">Reference proteome</keyword>
<dbReference type="PANTHER" id="PTHR46296:SF8">
    <property type="entry name" value="OS06G0297800 PROTEIN"/>
    <property type="match status" value="1"/>
</dbReference>
<evidence type="ECO:0000256" key="3">
    <source>
        <dbReference type="ARBA" id="ARBA00022989"/>
    </source>
</evidence>
<dbReference type="Pfam" id="PF02893">
    <property type="entry name" value="GRAM"/>
    <property type="match status" value="1"/>
</dbReference>
<dbReference type="eggNOG" id="KOG1032">
    <property type="taxonomic scope" value="Eukaryota"/>
</dbReference>
<evidence type="ECO:0000256" key="4">
    <source>
        <dbReference type="ARBA" id="ARBA00023136"/>
    </source>
</evidence>
<feature type="region of interest" description="Disordered" evidence="7">
    <location>
        <begin position="1027"/>
        <end position="1058"/>
    </location>
</feature>
<comment type="subcellular location">
    <subcellularLocation>
        <location evidence="1">Membrane</location>
        <topology evidence="1">Single-pass membrane protein</topology>
    </subcellularLocation>
</comment>
<dbReference type="SUPFAM" id="SSF57850">
    <property type="entry name" value="RING/U-box"/>
    <property type="match status" value="1"/>
</dbReference>
<dbReference type="Gramene" id="scaffold_100286.1">
    <property type="protein sequence ID" value="scaffold_100286.1"/>
    <property type="gene ID" value="scaffold_100286.1"/>
</dbReference>
<dbReference type="GO" id="GO:0016020">
    <property type="term" value="C:membrane"/>
    <property type="evidence" value="ECO:0007669"/>
    <property type="project" value="UniProtKB-SubCell"/>
</dbReference>
<dbReference type="InterPro" id="IPR044511">
    <property type="entry name" value="At1g03370/At5g50170-like"/>
</dbReference>
<dbReference type="SMART" id="SM00568">
    <property type="entry name" value="GRAM"/>
    <property type="match status" value="1"/>
</dbReference>
<dbReference type="Pfam" id="PF16016">
    <property type="entry name" value="VASt"/>
    <property type="match status" value="2"/>
</dbReference>
<dbReference type="Proteomes" id="UP000008694">
    <property type="component" value="Unassembled WGS sequence"/>
</dbReference>
<reference evidence="12" key="1">
    <citation type="journal article" date="2011" name="Nat. Genet.">
        <title>The Arabidopsis lyrata genome sequence and the basis of rapid genome size change.</title>
        <authorList>
            <person name="Hu T.T."/>
            <person name="Pattyn P."/>
            <person name="Bakker E.G."/>
            <person name="Cao J."/>
            <person name="Cheng J.-F."/>
            <person name="Clark R.M."/>
            <person name="Fahlgren N."/>
            <person name="Fawcett J.A."/>
            <person name="Grimwood J."/>
            <person name="Gundlach H."/>
            <person name="Haberer G."/>
            <person name="Hollister J.D."/>
            <person name="Ossowski S."/>
            <person name="Ottilar R.P."/>
            <person name="Salamov A.A."/>
            <person name="Schneeberger K."/>
            <person name="Spannagl M."/>
            <person name="Wang X."/>
            <person name="Yang L."/>
            <person name="Nasrallah M.E."/>
            <person name="Bergelson J."/>
            <person name="Carrington J.C."/>
            <person name="Gaut B.S."/>
            <person name="Schmutz J."/>
            <person name="Mayer K.F.X."/>
            <person name="Van de Peer Y."/>
            <person name="Grigoriev I.V."/>
            <person name="Nordborg M."/>
            <person name="Weigel D."/>
            <person name="Guo Y.-L."/>
        </authorList>
    </citation>
    <scope>NUCLEOTIDE SEQUENCE [LARGE SCALE GENOMIC DNA]</scope>
    <source>
        <strain evidence="12">cv. MN47</strain>
    </source>
</reference>
<dbReference type="InterPro" id="IPR013083">
    <property type="entry name" value="Znf_RING/FYVE/PHD"/>
</dbReference>
<evidence type="ECO:0000259" key="10">
    <source>
        <dbReference type="PROSITE" id="PS51778"/>
    </source>
</evidence>
<dbReference type="InterPro" id="IPR001841">
    <property type="entry name" value="Znf_RING"/>
</dbReference>
<keyword evidence="2" id="KW-0812">Transmembrane</keyword>
<feature type="domain" description="RING-type" evidence="9">
    <location>
        <begin position="780"/>
        <end position="820"/>
    </location>
</feature>
<dbReference type="Gene3D" id="2.60.40.150">
    <property type="entry name" value="C2 domain"/>
    <property type="match status" value="2"/>
</dbReference>
<dbReference type="SMART" id="SM00239">
    <property type="entry name" value="C2"/>
    <property type="match status" value="2"/>
</dbReference>
<dbReference type="HOGENOM" id="CLU_236403_0_0_1"/>
<dbReference type="GO" id="GO:0008270">
    <property type="term" value="F:zinc ion binding"/>
    <property type="evidence" value="ECO:0007669"/>
    <property type="project" value="UniProtKB-KW"/>
</dbReference>
<feature type="region of interest" description="Disordered" evidence="7">
    <location>
        <begin position="24"/>
        <end position="60"/>
    </location>
</feature>
<feature type="domain" description="VASt" evidence="10">
    <location>
        <begin position="1085"/>
        <end position="1257"/>
    </location>
</feature>
<dbReference type="Gene3D" id="2.30.29.30">
    <property type="entry name" value="Pleckstrin-homology domain (PH domain)/Phosphotyrosine-binding domain (PTB)"/>
    <property type="match status" value="1"/>
</dbReference>
<feature type="domain" description="C2" evidence="8">
    <location>
        <begin position="819"/>
        <end position="938"/>
    </location>
</feature>
<name>D7KCE5_ARALL</name>
<dbReference type="InterPro" id="IPR035892">
    <property type="entry name" value="C2_domain_sf"/>
</dbReference>
<feature type="domain" description="VASt" evidence="10">
    <location>
        <begin position="1697"/>
        <end position="1859"/>
    </location>
</feature>
<dbReference type="SUPFAM" id="SSF49562">
    <property type="entry name" value="C2 domain (Calcium/lipid-binding domain, CaLB)"/>
    <property type="match status" value="2"/>
</dbReference>
<dbReference type="PROSITE" id="PS50004">
    <property type="entry name" value="C2"/>
    <property type="match status" value="2"/>
</dbReference>
<dbReference type="STRING" id="81972.D7KCE5"/>
<feature type="coiled-coil region" evidence="6">
    <location>
        <begin position="549"/>
        <end position="618"/>
    </location>
</feature>
<feature type="domain" description="C2" evidence="8">
    <location>
        <begin position="1353"/>
        <end position="1471"/>
    </location>
</feature>
<feature type="coiled-coil region" evidence="6">
    <location>
        <begin position="718"/>
        <end position="745"/>
    </location>
</feature>
<feature type="compositionally biased region" description="Polar residues" evidence="7">
    <location>
        <begin position="994"/>
        <end position="1008"/>
    </location>
</feature>
<feature type="region of interest" description="Disordered" evidence="7">
    <location>
        <begin position="972"/>
        <end position="1008"/>
    </location>
</feature>
<keyword evidence="6" id="KW-0175">Coiled coil</keyword>
<dbReference type="InterPro" id="IPR011993">
    <property type="entry name" value="PH-like_dom_sf"/>
</dbReference>
<dbReference type="EMBL" id="GL348713">
    <property type="protein sequence ID" value="EFH65715.1"/>
    <property type="molecule type" value="Genomic_DNA"/>
</dbReference>
<accession>D7KCE5</accession>